<name>A0A0S7XTM6_UNCSA</name>
<evidence type="ECO:0000259" key="2">
    <source>
        <dbReference type="SMART" id="SM00849"/>
    </source>
</evidence>
<dbReference type="GO" id="GO:0042781">
    <property type="term" value="F:3'-tRNA processing endoribonuclease activity"/>
    <property type="evidence" value="ECO:0007669"/>
    <property type="project" value="TreeGrafter"/>
</dbReference>
<dbReference type="SUPFAM" id="SSF56281">
    <property type="entry name" value="Metallo-hydrolase/oxidoreductase"/>
    <property type="match status" value="1"/>
</dbReference>
<dbReference type="AlphaFoldDB" id="A0A0S7XTM6"/>
<evidence type="ECO:0000313" key="4">
    <source>
        <dbReference type="Proteomes" id="UP000051861"/>
    </source>
</evidence>
<dbReference type="SMART" id="SM00849">
    <property type="entry name" value="Lactamase_B"/>
    <property type="match status" value="1"/>
</dbReference>
<dbReference type="EMBL" id="LIZX01000112">
    <property type="protein sequence ID" value="KPJ65531.1"/>
    <property type="molecule type" value="Genomic_DNA"/>
</dbReference>
<evidence type="ECO:0000313" key="3">
    <source>
        <dbReference type="EMBL" id="KPJ65531.1"/>
    </source>
</evidence>
<evidence type="ECO:0000256" key="1">
    <source>
        <dbReference type="ARBA" id="ARBA00022759"/>
    </source>
</evidence>
<comment type="caution">
    <text evidence="3">The sequence shown here is derived from an EMBL/GenBank/DDBJ whole genome shotgun (WGS) entry which is preliminary data.</text>
</comment>
<keyword evidence="1" id="KW-0378">Hydrolase</keyword>
<dbReference type="InterPro" id="IPR036866">
    <property type="entry name" value="RibonucZ/Hydroxyglut_hydro"/>
</dbReference>
<feature type="domain" description="Metallo-beta-lactamase" evidence="2">
    <location>
        <begin position="21"/>
        <end position="224"/>
    </location>
</feature>
<dbReference type="InterPro" id="IPR001279">
    <property type="entry name" value="Metallo-B-lactamas"/>
</dbReference>
<gene>
    <name evidence="3" type="ORF">AMJ44_09995</name>
</gene>
<dbReference type="CDD" id="cd16272">
    <property type="entry name" value="RNaseZ_MBL-fold"/>
    <property type="match status" value="1"/>
</dbReference>
<dbReference type="Pfam" id="PF23023">
    <property type="entry name" value="Anti-Pycsar_Apyc1"/>
    <property type="match status" value="1"/>
</dbReference>
<protein>
    <recommendedName>
        <fullName evidence="2">Metallo-beta-lactamase domain-containing protein</fullName>
    </recommendedName>
</protein>
<sequence>MNRPRIIILGSSSGMPSPSRFCSSFLLETEKGKYLFDAGEGVSFSLLRNKIDFNEINYIFITHSHVDHLGGLFLLIQMMHLTQRKTPLEIYLPEEAILGVENFLQTLYLFKEKLSLRLNLHPIKPKFVFKNEEINIVAHLNLHLSGNEEVIREHNFPNQMQSFCLVINLEEKKIVYSGDIESSNDLAGILFDADLLIVELMHPRLKKLLSLMMESKVKSAVFTHIPLELEGEEKMILEKAGEFDFDNLLIAYDGMVINI</sequence>
<organism evidence="3 4">
    <name type="scientific">candidate division WOR-1 bacterium DG_54_3</name>
    <dbReference type="NCBI Taxonomy" id="1703775"/>
    <lineage>
        <taxon>Bacteria</taxon>
        <taxon>Bacillati</taxon>
        <taxon>Saganbacteria</taxon>
    </lineage>
</organism>
<dbReference type="Proteomes" id="UP000051861">
    <property type="component" value="Unassembled WGS sequence"/>
</dbReference>
<reference evidence="3 4" key="1">
    <citation type="journal article" date="2015" name="Microbiome">
        <title>Genomic resolution of linkages in carbon, nitrogen, and sulfur cycling among widespread estuary sediment bacteria.</title>
        <authorList>
            <person name="Baker B.J."/>
            <person name="Lazar C.S."/>
            <person name="Teske A.P."/>
            <person name="Dick G.J."/>
        </authorList>
    </citation>
    <scope>NUCLEOTIDE SEQUENCE [LARGE SCALE GENOMIC DNA]</scope>
    <source>
        <strain evidence="3">DG_54_3</strain>
    </source>
</reference>
<dbReference type="Gene3D" id="3.60.15.10">
    <property type="entry name" value="Ribonuclease Z/Hydroxyacylglutathione hydrolase-like"/>
    <property type="match status" value="1"/>
</dbReference>
<proteinExistence type="predicted"/>
<keyword evidence="1" id="KW-0255">Endonuclease</keyword>
<dbReference type="PANTHER" id="PTHR46018">
    <property type="entry name" value="ZINC PHOSPHODIESTERASE ELAC PROTEIN 1"/>
    <property type="match status" value="1"/>
</dbReference>
<dbReference type="PANTHER" id="PTHR46018:SF2">
    <property type="entry name" value="ZINC PHOSPHODIESTERASE ELAC PROTEIN 1"/>
    <property type="match status" value="1"/>
</dbReference>
<accession>A0A0S7XTM6</accession>
<keyword evidence="1" id="KW-0540">Nuclease</keyword>